<dbReference type="Proteomes" id="UP001303760">
    <property type="component" value="Unassembled WGS sequence"/>
</dbReference>
<organism evidence="5 6">
    <name type="scientific">Achaetomium macrosporum</name>
    <dbReference type="NCBI Taxonomy" id="79813"/>
    <lineage>
        <taxon>Eukaryota</taxon>
        <taxon>Fungi</taxon>
        <taxon>Dikarya</taxon>
        <taxon>Ascomycota</taxon>
        <taxon>Pezizomycotina</taxon>
        <taxon>Sordariomycetes</taxon>
        <taxon>Sordariomycetidae</taxon>
        <taxon>Sordariales</taxon>
        <taxon>Chaetomiaceae</taxon>
        <taxon>Achaetomium</taxon>
    </lineage>
</organism>
<comment type="caution">
    <text evidence="5">The sequence shown here is derived from an EMBL/GenBank/DDBJ whole genome shotgun (WGS) entry which is preliminary data.</text>
</comment>
<dbReference type="InterPro" id="IPR001509">
    <property type="entry name" value="Epimerase_deHydtase"/>
</dbReference>
<keyword evidence="1" id="KW-0560">Oxidoreductase</keyword>
<protein>
    <submittedName>
        <fullName evidence="5">NADPH-dependent methylglyoxal reductase GRP2</fullName>
    </submittedName>
</protein>
<gene>
    <name evidence="5" type="ORF">C8A03DRAFT_33174</name>
</gene>
<proteinExistence type="inferred from homology"/>
<reference evidence="5" key="1">
    <citation type="journal article" date="2023" name="Mol. Phylogenet. Evol.">
        <title>Genome-scale phylogeny and comparative genomics of the fungal order Sordariales.</title>
        <authorList>
            <person name="Hensen N."/>
            <person name="Bonometti L."/>
            <person name="Westerberg I."/>
            <person name="Brannstrom I.O."/>
            <person name="Guillou S."/>
            <person name="Cros-Aarteil S."/>
            <person name="Calhoun S."/>
            <person name="Haridas S."/>
            <person name="Kuo A."/>
            <person name="Mondo S."/>
            <person name="Pangilinan J."/>
            <person name="Riley R."/>
            <person name="LaButti K."/>
            <person name="Andreopoulos B."/>
            <person name="Lipzen A."/>
            <person name="Chen C."/>
            <person name="Yan M."/>
            <person name="Daum C."/>
            <person name="Ng V."/>
            <person name="Clum A."/>
            <person name="Steindorff A."/>
            <person name="Ohm R.A."/>
            <person name="Martin F."/>
            <person name="Silar P."/>
            <person name="Natvig D.O."/>
            <person name="Lalanne C."/>
            <person name="Gautier V."/>
            <person name="Ament-Velasquez S.L."/>
            <person name="Kruys A."/>
            <person name="Hutchinson M.I."/>
            <person name="Powell A.J."/>
            <person name="Barry K."/>
            <person name="Miller A.N."/>
            <person name="Grigoriev I.V."/>
            <person name="Debuchy R."/>
            <person name="Gladieux P."/>
            <person name="Hiltunen Thoren M."/>
            <person name="Johannesson H."/>
        </authorList>
    </citation>
    <scope>NUCLEOTIDE SEQUENCE</scope>
    <source>
        <strain evidence="5">CBS 532.94</strain>
    </source>
</reference>
<feature type="domain" description="NAD-dependent epimerase/dehydratase" evidence="4">
    <location>
        <begin position="8"/>
        <end position="262"/>
    </location>
</feature>
<comment type="similarity">
    <text evidence="2">Belongs to the NAD(P)-dependent epimerase/dehydratase family. Dihydroflavonol-4-reductase subfamily.</text>
</comment>
<dbReference type="InterPro" id="IPR050425">
    <property type="entry name" value="NAD(P)_dehydrat-like"/>
</dbReference>
<evidence type="ECO:0000313" key="6">
    <source>
        <dbReference type="Proteomes" id="UP001303760"/>
    </source>
</evidence>
<dbReference type="InterPro" id="IPR036291">
    <property type="entry name" value="NAD(P)-bd_dom_sf"/>
</dbReference>
<evidence type="ECO:0000256" key="2">
    <source>
        <dbReference type="ARBA" id="ARBA00023445"/>
    </source>
</evidence>
<evidence type="ECO:0000256" key="1">
    <source>
        <dbReference type="ARBA" id="ARBA00023002"/>
    </source>
</evidence>
<evidence type="ECO:0000259" key="4">
    <source>
        <dbReference type="Pfam" id="PF01370"/>
    </source>
</evidence>
<dbReference type="PANTHER" id="PTHR10366:SF564">
    <property type="entry name" value="STEROL-4-ALPHA-CARBOXYLATE 3-DEHYDROGENASE, DECARBOXYLATING"/>
    <property type="match status" value="1"/>
</dbReference>
<dbReference type="Gene3D" id="3.40.50.720">
    <property type="entry name" value="NAD(P)-binding Rossmann-like Domain"/>
    <property type="match status" value="1"/>
</dbReference>
<evidence type="ECO:0000313" key="5">
    <source>
        <dbReference type="EMBL" id="KAK4238778.1"/>
    </source>
</evidence>
<dbReference type="Pfam" id="PF01370">
    <property type="entry name" value="Epimerase"/>
    <property type="match status" value="1"/>
</dbReference>
<dbReference type="GO" id="GO:0016616">
    <property type="term" value="F:oxidoreductase activity, acting on the CH-OH group of donors, NAD or NADP as acceptor"/>
    <property type="evidence" value="ECO:0007669"/>
    <property type="project" value="TreeGrafter"/>
</dbReference>
<dbReference type="PANTHER" id="PTHR10366">
    <property type="entry name" value="NAD DEPENDENT EPIMERASE/DEHYDRATASE"/>
    <property type="match status" value="1"/>
</dbReference>
<sequence>MLISDDLVFITGATGFVGSSTLLHLLGAGYRVRAAVRSKAEIASILAQPQIQALSPGPRLTFAVVPDITVAGAYDDAIEEATHAIHIASPTPSGGEVIPPEQHIPHFFSPAAWGTLNMLEAANKAGTVRRVVITSSIMALAPLEEVEGTQPRSPEAAITPKDRTASTLGPWKSTFAAYAASKVSALREAETWLENEKHGFDVVHLFPGFVLGRNESATTAAEAMRCTNSLLLGLLLGGQFGPRLGFAVHIDDVSRAHVEALNPQLPGNRGFILGQPVWWDDAIDIAKRVCPDAFESRMFVDDGSVVTTHLPVDTSETEVAFGFKLANLEDMVKSVLGQFLTLRAAEGAQGASTGVYGDMSA</sequence>
<evidence type="ECO:0000256" key="3">
    <source>
        <dbReference type="SAM" id="MobiDB-lite"/>
    </source>
</evidence>
<dbReference type="EMBL" id="MU860083">
    <property type="protein sequence ID" value="KAK4238778.1"/>
    <property type="molecule type" value="Genomic_DNA"/>
</dbReference>
<feature type="region of interest" description="Disordered" evidence="3">
    <location>
        <begin position="145"/>
        <end position="164"/>
    </location>
</feature>
<keyword evidence="6" id="KW-1185">Reference proteome</keyword>
<dbReference type="SUPFAM" id="SSF51735">
    <property type="entry name" value="NAD(P)-binding Rossmann-fold domains"/>
    <property type="match status" value="1"/>
</dbReference>
<accession>A0AAN7CD29</accession>
<name>A0AAN7CD29_9PEZI</name>
<dbReference type="AlphaFoldDB" id="A0AAN7CD29"/>
<reference evidence="5" key="2">
    <citation type="submission" date="2023-05" db="EMBL/GenBank/DDBJ databases">
        <authorList>
            <consortium name="Lawrence Berkeley National Laboratory"/>
            <person name="Steindorff A."/>
            <person name="Hensen N."/>
            <person name="Bonometti L."/>
            <person name="Westerberg I."/>
            <person name="Brannstrom I.O."/>
            <person name="Guillou S."/>
            <person name="Cros-Aarteil S."/>
            <person name="Calhoun S."/>
            <person name="Haridas S."/>
            <person name="Kuo A."/>
            <person name="Mondo S."/>
            <person name="Pangilinan J."/>
            <person name="Riley R."/>
            <person name="Labutti K."/>
            <person name="Andreopoulos B."/>
            <person name="Lipzen A."/>
            <person name="Chen C."/>
            <person name="Yanf M."/>
            <person name="Daum C."/>
            <person name="Ng V."/>
            <person name="Clum A."/>
            <person name="Ohm R."/>
            <person name="Martin F."/>
            <person name="Silar P."/>
            <person name="Natvig D."/>
            <person name="Lalanne C."/>
            <person name="Gautier V."/>
            <person name="Ament-Velasquez S.L."/>
            <person name="Kruys A."/>
            <person name="Hutchinson M.I."/>
            <person name="Powell A.J."/>
            <person name="Barry K."/>
            <person name="Miller A.N."/>
            <person name="Grigoriev I.V."/>
            <person name="Debuchy R."/>
            <person name="Gladieux P."/>
            <person name="Thoren M.H."/>
            <person name="Johannesson H."/>
        </authorList>
    </citation>
    <scope>NUCLEOTIDE SEQUENCE</scope>
    <source>
        <strain evidence="5">CBS 532.94</strain>
    </source>
</reference>